<organism evidence="1">
    <name type="scientific">bioreactor metagenome</name>
    <dbReference type="NCBI Taxonomy" id="1076179"/>
    <lineage>
        <taxon>unclassified sequences</taxon>
        <taxon>metagenomes</taxon>
        <taxon>ecological metagenomes</taxon>
    </lineage>
</organism>
<dbReference type="SUPFAM" id="SSF51556">
    <property type="entry name" value="Metallo-dependent hydrolases"/>
    <property type="match status" value="1"/>
</dbReference>
<evidence type="ECO:0000313" key="1">
    <source>
        <dbReference type="EMBL" id="MPM46744.1"/>
    </source>
</evidence>
<name>A0A645AAN5_9ZZZZ</name>
<protein>
    <recommendedName>
        <fullName evidence="2">Amidohydrolase-related domain-containing protein</fullName>
    </recommendedName>
</protein>
<gene>
    <name evidence="1" type="ORF">SDC9_93450</name>
</gene>
<proteinExistence type="predicted"/>
<accession>A0A645AAN5</accession>
<dbReference type="EMBL" id="VSSQ01011397">
    <property type="protein sequence ID" value="MPM46744.1"/>
    <property type="molecule type" value="Genomic_DNA"/>
</dbReference>
<dbReference type="InterPro" id="IPR032466">
    <property type="entry name" value="Metal_Hydrolase"/>
</dbReference>
<reference evidence="1" key="1">
    <citation type="submission" date="2019-08" db="EMBL/GenBank/DDBJ databases">
        <authorList>
            <person name="Kucharzyk K."/>
            <person name="Murdoch R.W."/>
            <person name="Higgins S."/>
            <person name="Loffler F."/>
        </authorList>
    </citation>
    <scope>NUCLEOTIDE SEQUENCE</scope>
</reference>
<dbReference type="Gene3D" id="3.20.20.140">
    <property type="entry name" value="Metal-dependent hydrolases"/>
    <property type="match status" value="1"/>
</dbReference>
<comment type="caution">
    <text evidence="1">The sequence shown here is derived from an EMBL/GenBank/DDBJ whole genome shotgun (WGS) entry which is preliminary data.</text>
</comment>
<sequence length="302" mass="34488">MSKTLVKKIDIHVHTMDYGGIEVPRFDGSRYATPAEIIEIYDKIGVEKGVILPEIFPECGWIMQSNEEALRIAEKYKGHFEWFCDIDPRALYNSPDSDLGYLIKYYKSLGAKGIGEVVINEYADGPLMDNLFYHASKNKMSVTFHLATHRGGCYGLVEDHGLKRLEHMLKKYPDLVLLGHSQPFWAEIGADCTDENRDYYPTGKVEEGNLVRLMREYPGLCGDLSAGSGFNAVSRDPEFGYRFIEEFKHKLYYGTDICDPRNINDPMLKLSHWLDEAYLNDKISEEAYLCVSRKNAEKLLGL</sequence>
<evidence type="ECO:0008006" key="2">
    <source>
        <dbReference type="Google" id="ProtNLM"/>
    </source>
</evidence>
<dbReference type="AlphaFoldDB" id="A0A645AAN5"/>